<sequence>MEMENIDTALQISLIAQKRLVVQCPDESRLVSLISDMILKPSNLQYHVVELTDEPSIDDLVLPFSEANVVIWKGIQQTSKEYQKKLYLFFMQLDQFDLLTKRESGEPITINDTKVTLPEPFTIIITMMHKYYKTNKLYPLLKEKFWFLINYVESEDSSSPFHRSSYRPHLNVPYKSLRSESDKIYIAPVIQQYMYSLVVFSRTHRLCSLSPKTTRLPTTSIENLHLLARTVVAFNNYLITQDLPNATNLPLNYVSGDIAKVVFRQLASWLIDWEYNTVYSTLKPERGGRAKKYHEETNDYNSFSESPEVSSIALSSNAQRDFMKLEIATLTGNWYGSEWRFVRSYLVGAQSKLEKDSPTGYTNMIVDETLMAVRPPL</sequence>
<protein>
    <submittedName>
        <fullName evidence="1">Uncharacterized protein</fullName>
    </submittedName>
</protein>
<evidence type="ECO:0000313" key="1">
    <source>
        <dbReference type="EMBL" id="KAG7194285.1"/>
    </source>
</evidence>
<accession>A0A9P7VAM8</accession>
<organism evidence="1 2">
    <name type="scientific">Scheffersomyces spartinae</name>
    <dbReference type="NCBI Taxonomy" id="45513"/>
    <lineage>
        <taxon>Eukaryota</taxon>
        <taxon>Fungi</taxon>
        <taxon>Dikarya</taxon>
        <taxon>Ascomycota</taxon>
        <taxon>Saccharomycotina</taxon>
        <taxon>Pichiomycetes</taxon>
        <taxon>Debaryomycetaceae</taxon>
        <taxon>Scheffersomyces</taxon>
    </lineage>
</organism>
<name>A0A9P7VAM8_9ASCO</name>
<dbReference type="OrthoDB" id="5582146at2759"/>
<dbReference type="RefSeq" id="XP_043049832.1">
    <property type="nucleotide sequence ID" value="XM_043195659.1"/>
</dbReference>
<dbReference type="GeneID" id="66118387"/>
<gene>
    <name evidence="1" type="ORF">KQ657_005013</name>
</gene>
<evidence type="ECO:0000313" key="2">
    <source>
        <dbReference type="Proteomes" id="UP000790833"/>
    </source>
</evidence>
<keyword evidence="2" id="KW-1185">Reference proteome</keyword>
<dbReference type="Proteomes" id="UP000790833">
    <property type="component" value="Unassembled WGS sequence"/>
</dbReference>
<dbReference type="EMBL" id="JAHMUF010000008">
    <property type="protein sequence ID" value="KAG7194285.1"/>
    <property type="molecule type" value="Genomic_DNA"/>
</dbReference>
<comment type="caution">
    <text evidence="1">The sequence shown here is derived from an EMBL/GenBank/DDBJ whole genome shotgun (WGS) entry which is preliminary data.</text>
</comment>
<proteinExistence type="predicted"/>
<dbReference type="AlphaFoldDB" id="A0A9P7VAM8"/>
<reference evidence="1" key="1">
    <citation type="submission" date="2021-03" db="EMBL/GenBank/DDBJ databases">
        <authorList>
            <person name="Palmer J.M."/>
        </authorList>
    </citation>
    <scope>NUCLEOTIDE SEQUENCE</scope>
    <source>
        <strain evidence="1">ARV_011</strain>
    </source>
</reference>